<name>A0A6L2K4D5_TANCI</name>
<proteinExistence type="predicted"/>
<accession>A0A6L2K4D5</accession>
<organism evidence="2">
    <name type="scientific">Tanacetum cinerariifolium</name>
    <name type="common">Dalmatian daisy</name>
    <name type="synonym">Chrysanthemum cinerariifolium</name>
    <dbReference type="NCBI Taxonomy" id="118510"/>
    <lineage>
        <taxon>Eukaryota</taxon>
        <taxon>Viridiplantae</taxon>
        <taxon>Streptophyta</taxon>
        <taxon>Embryophyta</taxon>
        <taxon>Tracheophyta</taxon>
        <taxon>Spermatophyta</taxon>
        <taxon>Magnoliopsida</taxon>
        <taxon>eudicotyledons</taxon>
        <taxon>Gunneridae</taxon>
        <taxon>Pentapetalae</taxon>
        <taxon>asterids</taxon>
        <taxon>campanulids</taxon>
        <taxon>Asterales</taxon>
        <taxon>Asteraceae</taxon>
        <taxon>Asteroideae</taxon>
        <taxon>Anthemideae</taxon>
        <taxon>Anthemidinae</taxon>
        <taxon>Tanacetum</taxon>
    </lineage>
</organism>
<feature type="compositionally biased region" description="Polar residues" evidence="1">
    <location>
        <begin position="25"/>
        <end position="45"/>
    </location>
</feature>
<dbReference type="EMBL" id="BKCJ010001733">
    <property type="protein sequence ID" value="GEU43612.1"/>
    <property type="molecule type" value="Genomic_DNA"/>
</dbReference>
<feature type="region of interest" description="Disordered" evidence="1">
    <location>
        <begin position="1"/>
        <end position="124"/>
    </location>
</feature>
<sequence length="267" mass="29428">MAPRQAQAPLAINDLFREESHKGLGSSSGVQKPTVSAFVSKTSENQNRRFKKENILGTGSEAGGLYVFNIESDSQASSPNDDEGEPSGRNIGLESDSDDTAREKSSDNDQELMSSRQSKLPPKLNDYVLDSKASQHMHAPLQSYMDLGLRVLRYLKGTLGSSINFEKSEHMSLKATLFKSSAEAEYRSMAASTYMLHVVFSYCTFSPHFCENASGLSVGKLSLHFPPCQGPKWNKIKTKSVAEMVPVRKEKCNESFFTGRPLALSQK</sequence>
<reference evidence="2" key="1">
    <citation type="journal article" date="2019" name="Sci. Rep.">
        <title>Draft genome of Tanacetum cinerariifolium, the natural source of mosquito coil.</title>
        <authorList>
            <person name="Yamashiro T."/>
            <person name="Shiraishi A."/>
            <person name="Satake H."/>
            <person name="Nakayama K."/>
        </authorList>
    </citation>
    <scope>NUCLEOTIDE SEQUENCE</scope>
</reference>
<evidence type="ECO:0000313" key="2">
    <source>
        <dbReference type="EMBL" id="GEU43612.1"/>
    </source>
</evidence>
<protein>
    <submittedName>
        <fullName evidence="2">Uncharacterized protein</fullName>
    </submittedName>
</protein>
<gene>
    <name evidence="2" type="ORF">Tci_015590</name>
</gene>
<evidence type="ECO:0000256" key="1">
    <source>
        <dbReference type="SAM" id="MobiDB-lite"/>
    </source>
</evidence>
<dbReference type="AlphaFoldDB" id="A0A6L2K4D5"/>
<comment type="caution">
    <text evidence="2">The sequence shown here is derived from an EMBL/GenBank/DDBJ whole genome shotgun (WGS) entry which is preliminary data.</text>
</comment>